<dbReference type="PANTHER" id="PTHR15710:SF77">
    <property type="entry name" value="RING-H2 FINGER PROTEIN ATL21B"/>
    <property type="match status" value="1"/>
</dbReference>
<dbReference type="InterPro" id="IPR001841">
    <property type="entry name" value="Znf_RING"/>
</dbReference>
<dbReference type="PANTHER" id="PTHR15710">
    <property type="entry name" value="E3 UBIQUITIN-PROTEIN LIGASE PRAJA"/>
    <property type="match status" value="1"/>
</dbReference>
<keyword evidence="4 6" id="KW-0863">Zinc-finger</keyword>
<evidence type="ECO:0000256" key="2">
    <source>
        <dbReference type="ARBA" id="ARBA00012483"/>
    </source>
</evidence>
<dbReference type="GO" id="GO:0016567">
    <property type="term" value="P:protein ubiquitination"/>
    <property type="evidence" value="ECO:0007669"/>
    <property type="project" value="TreeGrafter"/>
</dbReference>
<sequence length="125" mass="14165">MNNTSNSAVEQEITLPEVLMIDVNMRLEDDDELMIMKMVCITMNLRLFDHDSDGGVIHFDYGLKVVNIEEGSLVLLGAEQCAVCLEEFGVGWQAKLPCSHIFHQNCIIHWLHKSDFCPLCHSKMA</sequence>
<feature type="domain" description="RING-type" evidence="7">
    <location>
        <begin position="81"/>
        <end position="121"/>
    </location>
</feature>
<protein>
    <recommendedName>
        <fullName evidence="2">RING-type E3 ubiquitin transferase</fullName>
        <ecNumber evidence="2">2.3.2.27</ecNumber>
    </recommendedName>
</protein>
<dbReference type="EMBL" id="JAXUIC010000012">
    <property type="protein sequence ID" value="KAK4558331.1"/>
    <property type="molecule type" value="Genomic_DNA"/>
</dbReference>
<dbReference type="GO" id="GO:0061630">
    <property type="term" value="F:ubiquitin protein ligase activity"/>
    <property type="evidence" value="ECO:0007669"/>
    <property type="project" value="UniProtKB-EC"/>
</dbReference>
<name>A0AAN7DYV5_QUERU</name>
<proteinExistence type="predicted"/>
<keyword evidence="3" id="KW-0479">Metal-binding</keyword>
<dbReference type="Proteomes" id="UP001324115">
    <property type="component" value="Unassembled WGS sequence"/>
</dbReference>
<dbReference type="Gene3D" id="3.30.40.10">
    <property type="entry name" value="Zinc/RING finger domain, C3HC4 (zinc finger)"/>
    <property type="match status" value="1"/>
</dbReference>
<dbReference type="GO" id="GO:0008270">
    <property type="term" value="F:zinc ion binding"/>
    <property type="evidence" value="ECO:0007669"/>
    <property type="project" value="UniProtKB-KW"/>
</dbReference>
<evidence type="ECO:0000256" key="3">
    <source>
        <dbReference type="ARBA" id="ARBA00022723"/>
    </source>
</evidence>
<evidence type="ECO:0000313" key="8">
    <source>
        <dbReference type="EMBL" id="KAK4558331.1"/>
    </source>
</evidence>
<accession>A0AAN7DYV5</accession>
<dbReference type="SMART" id="SM00184">
    <property type="entry name" value="RING"/>
    <property type="match status" value="1"/>
</dbReference>
<evidence type="ECO:0000259" key="7">
    <source>
        <dbReference type="PROSITE" id="PS50089"/>
    </source>
</evidence>
<evidence type="ECO:0000256" key="5">
    <source>
        <dbReference type="ARBA" id="ARBA00022833"/>
    </source>
</evidence>
<reference evidence="8 9" key="1">
    <citation type="journal article" date="2023" name="G3 (Bethesda)">
        <title>A haplotype-resolved chromosome-scale genome for Quercus rubra L. provides insights into the genetics of adaptive traits for red oak species.</title>
        <authorList>
            <person name="Kapoor B."/>
            <person name="Jenkins J."/>
            <person name="Schmutz J."/>
            <person name="Zhebentyayeva T."/>
            <person name="Kuelheim C."/>
            <person name="Coggeshall M."/>
            <person name="Heim C."/>
            <person name="Lasky J.R."/>
            <person name="Leites L."/>
            <person name="Islam-Faridi N."/>
            <person name="Romero-Severson J."/>
            <person name="DeLeo V.L."/>
            <person name="Lucas S.M."/>
            <person name="Lazic D."/>
            <person name="Gailing O."/>
            <person name="Carlson J."/>
            <person name="Staton M."/>
        </authorList>
    </citation>
    <scope>NUCLEOTIDE SEQUENCE [LARGE SCALE GENOMIC DNA]</scope>
    <source>
        <strain evidence="8">Pseudo-F2</strain>
    </source>
</reference>
<dbReference type="PROSITE" id="PS50089">
    <property type="entry name" value="ZF_RING_2"/>
    <property type="match status" value="1"/>
</dbReference>
<dbReference type="SUPFAM" id="SSF57850">
    <property type="entry name" value="RING/U-box"/>
    <property type="match status" value="1"/>
</dbReference>
<keyword evidence="5" id="KW-0862">Zinc</keyword>
<comment type="catalytic activity">
    <reaction evidence="1">
        <text>S-ubiquitinyl-[E2 ubiquitin-conjugating enzyme]-L-cysteine + [acceptor protein]-L-lysine = [E2 ubiquitin-conjugating enzyme]-L-cysteine + N(6)-ubiquitinyl-[acceptor protein]-L-lysine.</text>
        <dbReference type="EC" id="2.3.2.27"/>
    </reaction>
</comment>
<keyword evidence="9" id="KW-1185">Reference proteome</keyword>
<organism evidence="8 9">
    <name type="scientific">Quercus rubra</name>
    <name type="common">Northern red oak</name>
    <name type="synonym">Quercus borealis</name>
    <dbReference type="NCBI Taxonomy" id="3512"/>
    <lineage>
        <taxon>Eukaryota</taxon>
        <taxon>Viridiplantae</taxon>
        <taxon>Streptophyta</taxon>
        <taxon>Embryophyta</taxon>
        <taxon>Tracheophyta</taxon>
        <taxon>Spermatophyta</taxon>
        <taxon>Magnoliopsida</taxon>
        <taxon>eudicotyledons</taxon>
        <taxon>Gunneridae</taxon>
        <taxon>Pentapetalae</taxon>
        <taxon>rosids</taxon>
        <taxon>fabids</taxon>
        <taxon>Fagales</taxon>
        <taxon>Fagaceae</taxon>
        <taxon>Quercus</taxon>
    </lineage>
</organism>
<evidence type="ECO:0000313" key="9">
    <source>
        <dbReference type="Proteomes" id="UP001324115"/>
    </source>
</evidence>
<comment type="caution">
    <text evidence="8">The sequence shown here is derived from an EMBL/GenBank/DDBJ whole genome shotgun (WGS) entry which is preliminary data.</text>
</comment>
<dbReference type="Pfam" id="PF13639">
    <property type="entry name" value="zf-RING_2"/>
    <property type="match status" value="1"/>
</dbReference>
<evidence type="ECO:0000256" key="4">
    <source>
        <dbReference type="ARBA" id="ARBA00022771"/>
    </source>
</evidence>
<gene>
    <name evidence="8" type="ORF">RGQ29_007895</name>
</gene>
<evidence type="ECO:0000256" key="1">
    <source>
        <dbReference type="ARBA" id="ARBA00000900"/>
    </source>
</evidence>
<dbReference type="InterPro" id="IPR013083">
    <property type="entry name" value="Znf_RING/FYVE/PHD"/>
</dbReference>
<dbReference type="EC" id="2.3.2.27" evidence="2"/>
<evidence type="ECO:0000256" key="6">
    <source>
        <dbReference type="PROSITE-ProRule" id="PRU00175"/>
    </source>
</evidence>
<dbReference type="AlphaFoldDB" id="A0AAN7DYV5"/>
<dbReference type="GO" id="GO:0005737">
    <property type="term" value="C:cytoplasm"/>
    <property type="evidence" value="ECO:0007669"/>
    <property type="project" value="TreeGrafter"/>
</dbReference>